<keyword evidence="2" id="KW-1185">Reference proteome</keyword>
<name>A0ABP7CUP6_9SPHN</name>
<dbReference type="EMBL" id="BAABBF010000001">
    <property type="protein sequence ID" value="GAA3694895.1"/>
    <property type="molecule type" value="Genomic_DNA"/>
</dbReference>
<sequence>MCAFVRSCVANGFTSPRRAMGCVNERIDRLAAESPDAVPAIPMTEPVPTPGDSDEIVVVASRPVVPSGYWTFLQTGH</sequence>
<reference evidence="2" key="1">
    <citation type="journal article" date="2019" name="Int. J. Syst. Evol. Microbiol.">
        <title>The Global Catalogue of Microorganisms (GCM) 10K type strain sequencing project: providing services to taxonomists for standard genome sequencing and annotation.</title>
        <authorList>
            <consortium name="The Broad Institute Genomics Platform"/>
            <consortium name="The Broad Institute Genome Sequencing Center for Infectious Disease"/>
            <person name="Wu L."/>
            <person name="Ma J."/>
        </authorList>
    </citation>
    <scope>NUCLEOTIDE SEQUENCE [LARGE SCALE GENOMIC DNA]</scope>
    <source>
        <strain evidence="2">JCM 17498</strain>
    </source>
</reference>
<comment type="caution">
    <text evidence="1">The sequence shown here is derived from an EMBL/GenBank/DDBJ whole genome shotgun (WGS) entry which is preliminary data.</text>
</comment>
<proteinExistence type="predicted"/>
<dbReference type="Proteomes" id="UP001500523">
    <property type="component" value="Unassembled WGS sequence"/>
</dbReference>
<evidence type="ECO:0000313" key="1">
    <source>
        <dbReference type="EMBL" id="GAA3694895.1"/>
    </source>
</evidence>
<evidence type="ECO:0000313" key="2">
    <source>
        <dbReference type="Proteomes" id="UP001500523"/>
    </source>
</evidence>
<gene>
    <name evidence="1" type="ORF">GCM10022268_02050</name>
</gene>
<organism evidence="1 2">
    <name type="scientific">Sphingomonas cynarae</name>
    <dbReference type="NCBI Taxonomy" id="930197"/>
    <lineage>
        <taxon>Bacteria</taxon>
        <taxon>Pseudomonadati</taxon>
        <taxon>Pseudomonadota</taxon>
        <taxon>Alphaproteobacteria</taxon>
        <taxon>Sphingomonadales</taxon>
        <taxon>Sphingomonadaceae</taxon>
        <taxon>Sphingomonas</taxon>
    </lineage>
</organism>
<protein>
    <submittedName>
        <fullName evidence="1">Uncharacterized protein</fullName>
    </submittedName>
</protein>
<accession>A0ABP7CUP6</accession>